<keyword evidence="2" id="KW-0812">Transmembrane</keyword>
<dbReference type="EMBL" id="FONG01000012">
    <property type="protein sequence ID" value="SFF36889.1"/>
    <property type="molecule type" value="Genomic_DNA"/>
</dbReference>
<name>A0A1I2I381_9ACTN</name>
<feature type="transmembrane region" description="Helical" evidence="2">
    <location>
        <begin position="40"/>
        <end position="62"/>
    </location>
</feature>
<dbReference type="STRING" id="380248.SAMN05216251_112165"/>
<dbReference type="Proteomes" id="UP000199323">
    <property type="component" value="Unassembled WGS sequence"/>
</dbReference>
<feature type="transmembrane region" description="Helical" evidence="2">
    <location>
        <begin position="120"/>
        <end position="140"/>
    </location>
</feature>
<feature type="transmembrane region" description="Helical" evidence="2">
    <location>
        <begin position="68"/>
        <end position="88"/>
    </location>
</feature>
<proteinExistence type="predicted"/>
<reference evidence="3 4" key="1">
    <citation type="submission" date="2016-10" db="EMBL/GenBank/DDBJ databases">
        <authorList>
            <person name="de Groot N.N."/>
        </authorList>
    </citation>
    <scope>NUCLEOTIDE SEQUENCE [LARGE SCALE GENOMIC DNA]</scope>
    <source>
        <strain evidence="3 4">CGMCC 4.3510</strain>
    </source>
</reference>
<keyword evidence="2" id="KW-0472">Membrane</keyword>
<sequence>MQKYVPAVHEQPTREERDAAAAEKAAADAAAGPPPLRLTLAAAVAAVEGLAVVVWGVTMFFGGSGKSVLAGLLVLVLAGFPLGAAYGLRKARRWSRGPALIIQLLSLPIAWTLLHSDGGGFVAGGAVLGALALTCLVLLAHPATTDALGISRTAS</sequence>
<accession>A0A1I2I381</accession>
<organism evidence="3 4">
    <name type="scientific">Actinacidiphila alni</name>
    <dbReference type="NCBI Taxonomy" id="380248"/>
    <lineage>
        <taxon>Bacteria</taxon>
        <taxon>Bacillati</taxon>
        <taxon>Actinomycetota</taxon>
        <taxon>Actinomycetes</taxon>
        <taxon>Kitasatosporales</taxon>
        <taxon>Streptomycetaceae</taxon>
        <taxon>Actinacidiphila</taxon>
    </lineage>
</organism>
<feature type="region of interest" description="Disordered" evidence="1">
    <location>
        <begin position="1"/>
        <end position="24"/>
    </location>
</feature>
<evidence type="ECO:0008006" key="5">
    <source>
        <dbReference type="Google" id="ProtNLM"/>
    </source>
</evidence>
<keyword evidence="4" id="KW-1185">Reference proteome</keyword>
<evidence type="ECO:0000313" key="3">
    <source>
        <dbReference type="EMBL" id="SFF36889.1"/>
    </source>
</evidence>
<protein>
    <recommendedName>
        <fullName evidence="5">Integral membrane protein</fullName>
    </recommendedName>
</protein>
<keyword evidence="2" id="KW-1133">Transmembrane helix</keyword>
<evidence type="ECO:0000256" key="1">
    <source>
        <dbReference type="SAM" id="MobiDB-lite"/>
    </source>
</evidence>
<feature type="compositionally biased region" description="Basic and acidic residues" evidence="1">
    <location>
        <begin position="11"/>
        <end position="21"/>
    </location>
</feature>
<dbReference type="AlphaFoldDB" id="A0A1I2I381"/>
<evidence type="ECO:0000256" key="2">
    <source>
        <dbReference type="SAM" id="Phobius"/>
    </source>
</evidence>
<gene>
    <name evidence="3" type="ORF">SAMN05216251_112165</name>
</gene>
<evidence type="ECO:0000313" key="4">
    <source>
        <dbReference type="Proteomes" id="UP000199323"/>
    </source>
</evidence>
<feature type="transmembrane region" description="Helical" evidence="2">
    <location>
        <begin position="97"/>
        <end position="114"/>
    </location>
</feature>